<evidence type="ECO:0000313" key="1">
    <source>
        <dbReference type="EMBL" id="AXA37144.1"/>
    </source>
</evidence>
<dbReference type="EMBL" id="CP030759">
    <property type="protein sequence ID" value="AXA37144.1"/>
    <property type="molecule type" value="Genomic_DNA"/>
</dbReference>
<protein>
    <submittedName>
        <fullName evidence="1">Uncharacterized protein</fullName>
    </submittedName>
</protein>
<reference evidence="1 2" key="1">
    <citation type="submission" date="2018-05" db="EMBL/GenBank/DDBJ databases">
        <title>A metagenomic window into the 2 km-deep terrestrial subsurface aquifer revealed taxonomically and functionally diverse microbial community comprising novel uncultured bacterial lineages.</title>
        <authorList>
            <person name="Kadnikov V.V."/>
            <person name="Mardanov A.V."/>
            <person name="Beletsky A.V."/>
            <person name="Banks D."/>
            <person name="Pimenov N.V."/>
            <person name="Frank Y.A."/>
            <person name="Karnachuk O.V."/>
            <person name="Ravin N.V."/>
        </authorList>
    </citation>
    <scope>NUCLEOTIDE SEQUENCE [LARGE SCALE GENOMIC DNA]</scope>
    <source>
        <strain evidence="1">BY</strain>
    </source>
</reference>
<gene>
    <name evidence="1" type="ORF">BRCON_2374</name>
</gene>
<evidence type="ECO:0000313" key="2">
    <source>
        <dbReference type="Proteomes" id="UP000262583"/>
    </source>
</evidence>
<organism evidence="1 2">
    <name type="scientific">Sumerlaea chitinivorans</name>
    <dbReference type="NCBI Taxonomy" id="2250252"/>
    <lineage>
        <taxon>Bacteria</taxon>
        <taxon>Candidatus Sumerlaeota</taxon>
        <taxon>Candidatus Sumerlaeia</taxon>
        <taxon>Candidatus Sumerlaeales</taxon>
        <taxon>Candidatus Sumerlaeaceae</taxon>
        <taxon>Candidatus Sumerlaea</taxon>
    </lineage>
</organism>
<dbReference type="Proteomes" id="UP000262583">
    <property type="component" value="Chromosome"/>
</dbReference>
<dbReference type="AlphaFoldDB" id="A0A2Z4Y7D2"/>
<accession>A0A2Z4Y7D2</accession>
<proteinExistence type="predicted"/>
<sequence length="39" mass="4450">MLPADVLWGVTLEKWHFLHRGHQTKGATPIANRFCFSLA</sequence>
<dbReference type="KEGG" id="schv:BRCON_2374"/>
<name>A0A2Z4Y7D2_SUMC1</name>